<protein>
    <recommendedName>
        <fullName evidence="3">A-kinase anchor protein 2 C-terminal domain-containing protein</fullName>
    </recommendedName>
</protein>
<dbReference type="EMBL" id="GL732650">
    <property type="protein sequence ID" value="EFX68692.1"/>
    <property type="molecule type" value="Genomic_DNA"/>
</dbReference>
<sequence>MQSELEEPTLLTGNRNNRAVKVDQQQPQTLQRQHNTLSPPPGFDNDFLENDQNEEVEQDDEPILSNMEFTDVASITFKGDDSSELLDSKPFVVFGSFEDGPIDEVDASAPAVSAIAPAPPITEAVVVAAESKPERSHDVRPKSLYFEPDRDSSCSEDELESDMSPTSFSIGKGVHSISPHSNPTETLIEREIRLQREREEAVLLQRQKALEMLEATRKQAKLPEAAPRKSLMTESNKRDGHKANQPAEFVKKAEPKKATEVLVSPAEIRISEEIRELKRREEELRQLRESNVRNTQNGSEDPSSFTTSGVTDDEGLYSDAERDVSSSEANSSRVESPEAGVIPSDYSKFPHQRTQSMDSMSSGHSSGDHVLAPIPNSSSSAESMKRSGRTGKPIVMPLEDLSDQDETPIYLRSKETPIEREIRLGREREEALRREKGLQPGGMVVSVANKQNEKENRQGQRFANGGSDKRDVQHRYASSVIQREMDEIAERENELVRDGKIQTTSVERADSKVSSMTDYKKKVSSSGPTKSVSATQSSPTMELTLQRSESVAEDRESQTEPQSKKMPQMKVTYGSRGYGNVTTTAANGGPAAPATWRNFSNPQGAQRGLMEKFFLSRGRLNSPATFNAPSPAASSALSSSSSSTNHSVVTPGSSAGDPVGVINHSNKTTPAPVRYLAPAVKPVELITARRDEVDDHRDKAGPPRRHYATTEEKIQQEFREMQKREEELKLNRSRFFAKSQPNLLDMDDQGLNEPEQRLEGQLRSAHSISDLLADESQPAEMREELPPMSSSSTVKGARRKSALIAQWENRIHQQDF</sequence>
<organism evidence="4 5">
    <name type="scientific">Daphnia pulex</name>
    <name type="common">Water flea</name>
    <dbReference type="NCBI Taxonomy" id="6669"/>
    <lineage>
        <taxon>Eukaryota</taxon>
        <taxon>Metazoa</taxon>
        <taxon>Ecdysozoa</taxon>
        <taxon>Arthropoda</taxon>
        <taxon>Crustacea</taxon>
        <taxon>Branchiopoda</taxon>
        <taxon>Diplostraca</taxon>
        <taxon>Cladocera</taxon>
        <taxon>Anomopoda</taxon>
        <taxon>Daphniidae</taxon>
        <taxon>Daphnia</taxon>
    </lineage>
</organism>
<dbReference type="PANTHER" id="PTHR18839">
    <property type="entry name" value="MITOTIC INTERACTOR AND SUBSTRATE OF PLK1 MISP FAMILY MEMBER"/>
    <property type="match status" value="1"/>
</dbReference>
<feature type="compositionally biased region" description="Polar residues" evidence="2">
    <location>
        <begin position="501"/>
        <end position="517"/>
    </location>
</feature>
<dbReference type="InterPro" id="IPR029304">
    <property type="entry name" value="AKAP2_C"/>
</dbReference>
<evidence type="ECO:0000313" key="5">
    <source>
        <dbReference type="Proteomes" id="UP000000305"/>
    </source>
</evidence>
<dbReference type="AlphaFoldDB" id="E9HHU3"/>
<feature type="region of interest" description="Disordered" evidence="2">
    <location>
        <begin position="689"/>
        <end position="710"/>
    </location>
</feature>
<evidence type="ECO:0000259" key="3">
    <source>
        <dbReference type="Pfam" id="PF15304"/>
    </source>
</evidence>
<feature type="region of interest" description="Disordered" evidence="2">
    <location>
        <begin position="493"/>
        <end position="603"/>
    </location>
</feature>
<feature type="region of interest" description="Disordered" evidence="2">
    <location>
        <begin position="131"/>
        <end position="184"/>
    </location>
</feature>
<feature type="region of interest" description="Disordered" evidence="2">
    <location>
        <begin position="431"/>
        <end position="474"/>
    </location>
</feature>
<reference evidence="4 5" key="1">
    <citation type="journal article" date="2011" name="Science">
        <title>The ecoresponsive genome of Daphnia pulex.</title>
        <authorList>
            <person name="Colbourne J.K."/>
            <person name="Pfrender M.E."/>
            <person name="Gilbert D."/>
            <person name="Thomas W.K."/>
            <person name="Tucker A."/>
            <person name="Oakley T.H."/>
            <person name="Tokishita S."/>
            <person name="Aerts A."/>
            <person name="Arnold G.J."/>
            <person name="Basu M.K."/>
            <person name="Bauer D.J."/>
            <person name="Caceres C.E."/>
            <person name="Carmel L."/>
            <person name="Casola C."/>
            <person name="Choi J.H."/>
            <person name="Detter J.C."/>
            <person name="Dong Q."/>
            <person name="Dusheyko S."/>
            <person name="Eads B.D."/>
            <person name="Frohlich T."/>
            <person name="Geiler-Samerotte K.A."/>
            <person name="Gerlach D."/>
            <person name="Hatcher P."/>
            <person name="Jogdeo S."/>
            <person name="Krijgsveld J."/>
            <person name="Kriventseva E.V."/>
            <person name="Kultz D."/>
            <person name="Laforsch C."/>
            <person name="Lindquist E."/>
            <person name="Lopez J."/>
            <person name="Manak J.R."/>
            <person name="Muller J."/>
            <person name="Pangilinan J."/>
            <person name="Patwardhan R.P."/>
            <person name="Pitluck S."/>
            <person name="Pritham E.J."/>
            <person name="Rechtsteiner A."/>
            <person name="Rho M."/>
            <person name="Rogozin I.B."/>
            <person name="Sakarya O."/>
            <person name="Salamov A."/>
            <person name="Schaack S."/>
            <person name="Shapiro H."/>
            <person name="Shiga Y."/>
            <person name="Skalitzky C."/>
            <person name="Smith Z."/>
            <person name="Souvorov A."/>
            <person name="Sung W."/>
            <person name="Tang Z."/>
            <person name="Tsuchiya D."/>
            <person name="Tu H."/>
            <person name="Vos H."/>
            <person name="Wang M."/>
            <person name="Wolf Y.I."/>
            <person name="Yamagata H."/>
            <person name="Yamada T."/>
            <person name="Ye Y."/>
            <person name="Shaw J.R."/>
            <person name="Andrews J."/>
            <person name="Crease T.J."/>
            <person name="Tang H."/>
            <person name="Lucas S.M."/>
            <person name="Robertson H.M."/>
            <person name="Bork P."/>
            <person name="Koonin E.V."/>
            <person name="Zdobnov E.M."/>
            <person name="Grigoriev I.V."/>
            <person name="Lynch M."/>
            <person name="Boore J.L."/>
        </authorList>
    </citation>
    <scope>NUCLEOTIDE SEQUENCE [LARGE SCALE GENOMIC DNA]</scope>
</reference>
<dbReference type="Pfam" id="PF15304">
    <property type="entry name" value="AKAP2_C"/>
    <property type="match status" value="1"/>
</dbReference>
<feature type="compositionally biased region" description="Low complexity" evidence="2">
    <location>
        <begin position="356"/>
        <end position="369"/>
    </location>
</feature>
<keyword evidence="1" id="KW-0175">Coiled coil</keyword>
<dbReference type="eggNOG" id="ENOG502S80G">
    <property type="taxonomic scope" value="Eukaryota"/>
</dbReference>
<dbReference type="InterPro" id="IPR042779">
    <property type="entry name" value="MISP/MISP3-like"/>
</dbReference>
<feature type="compositionally biased region" description="Polar residues" evidence="2">
    <location>
        <begin position="524"/>
        <end position="549"/>
    </location>
</feature>
<dbReference type="KEGG" id="dpx:DAPPUDRAFT_301268"/>
<dbReference type="HOGENOM" id="CLU_346223_0_0_1"/>
<keyword evidence="5" id="KW-1185">Reference proteome</keyword>
<proteinExistence type="predicted"/>
<feature type="compositionally biased region" description="Polar residues" evidence="2">
    <location>
        <begin position="292"/>
        <end position="310"/>
    </location>
</feature>
<dbReference type="STRING" id="6669.E9HHU3"/>
<evidence type="ECO:0000256" key="2">
    <source>
        <dbReference type="SAM" id="MobiDB-lite"/>
    </source>
</evidence>
<feature type="compositionally biased region" description="Low complexity" evidence="2">
    <location>
        <begin position="621"/>
        <end position="647"/>
    </location>
</feature>
<feature type="region of interest" description="Disordered" evidence="2">
    <location>
        <begin position="1"/>
        <end position="59"/>
    </location>
</feature>
<dbReference type="Proteomes" id="UP000000305">
    <property type="component" value="Unassembled WGS sequence"/>
</dbReference>
<feature type="region of interest" description="Disordered" evidence="2">
    <location>
        <begin position="620"/>
        <end position="669"/>
    </location>
</feature>
<name>E9HHU3_DAPPU</name>
<feature type="compositionally biased region" description="Low complexity" evidence="2">
    <location>
        <begin position="578"/>
        <end position="595"/>
    </location>
</feature>
<evidence type="ECO:0000313" key="4">
    <source>
        <dbReference type="EMBL" id="EFX68692.1"/>
    </source>
</evidence>
<dbReference type="OrthoDB" id="6512841at2759"/>
<accession>E9HHU3</accession>
<dbReference type="InParanoid" id="E9HHU3"/>
<feature type="region of interest" description="Disordered" evidence="2">
    <location>
        <begin position="218"/>
        <end position="414"/>
    </location>
</feature>
<dbReference type="PANTHER" id="PTHR18839:SF0">
    <property type="entry name" value="MITOTIC INTERACTOR AND SUBSTRATE OF PLK1 ISOFORM X1-RELATED"/>
    <property type="match status" value="1"/>
</dbReference>
<feature type="compositionally biased region" description="Basic and acidic residues" evidence="2">
    <location>
        <begin position="249"/>
        <end position="259"/>
    </location>
</feature>
<feature type="compositionally biased region" description="Acidic residues" evidence="2">
    <location>
        <begin position="46"/>
        <end position="59"/>
    </location>
</feature>
<feature type="compositionally biased region" description="Basic and acidic residues" evidence="2">
    <location>
        <begin position="131"/>
        <end position="153"/>
    </location>
</feature>
<feature type="domain" description="A-kinase anchor protein 2 C-terminal" evidence="3">
    <location>
        <begin position="466"/>
        <end position="813"/>
    </location>
</feature>
<feature type="region of interest" description="Disordered" evidence="2">
    <location>
        <begin position="756"/>
        <end position="797"/>
    </location>
</feature>
<gene>
    <name evidence="4" type="ORF">DAPPUDRAFT_301268</name>
</gene>
<feature type="compositionally biased region" description="Polar residues" evidence="2">
    <location>
        <begin position="11"/>
        <end position="37"/>
    </location>
</feature>
<feature type="compositionally biased region" description="Basic and acidic residues" evidence="2">
    <location>
        <begin position="269"/>
        <end position="291"/>
    </location>
</feature>
<feature type="compositionally biased region" description="Basic and acidic residues" evidence="2">
    <location>
        <begin position="689"/>
        <end position="701"/>
    </location>
</feature>
<evidence type="ECO:0000256" key="1">
    <source>
        <dbReference type="ARBA" id="ARBA00023054"/>
    </source>
</evidence>